<dbReference type="InterPro" id="IPR036812">
    <property type="entry name" value="NAD(P)_OxRdtase_dom_sf"/>
</dbReference>
<evidence type="ECO:0000313" key="6">
    <source>
        <dbReference type="Proteomes" id="UP001596447"/>
    </source>
</evidence>
<evidence type="ECO:0000313" key="5">
    <source>
        <dbReference type="EMBL" id="MFC7198690.1"/>
    </source>
</evidence>
<comment type="caution">
    <text evidence="5">The sequence shown here is derived from an EMBL/GenBank/DDBJ whole genome shotgun (WGS) entry which is preliminary data.</text>
</comment>
<dbReference type="InterPro" id="IPR018170">
    <property type="entry name" value="Aldo/ket_reductase_CS"/>
</dbReference>
<comment type="similarity">
    <text evidence="1">Belongs to the aldo/keto reductase family.</text>
</comment>
<dbReference type="EMBL" id="JBHTAR010000011">
    <property type="protein sequence ID" value="MFC7198690.1"/>
    <property type="molecule type" value="Genomic_DNA"/>
</dbReference>
<dbReference type="PROSITE" id="PS00798">
    <property type="entry name" value="ALDOKETO_REDUCTASE_1"/>
    <property type="match status" value="1"/>
</dbReference>
<dbReference type="GO" id="GO:0016616">
    <property type="term" value="F:oxidoreductase activity, acting on the CH-OH group of donors, NAD or NADP as acceptor"/>
    <property type="evidence" value="ECO:0007669"/>
    <property type="project" value="UniProtKB-ARBA"/>
</dbReference>
<reference evidence="5 6" key="1">
    <citation type="journal article" date="2019" name="Int. J. Syst. Evol. Microbiol.">
        <title>The Global Catalogue of Microorganisms (GCM) 10K type strain sequencing project: providing services to taxonomists for standard genome sequencing and annotation.</title>
        <authorList>
            <consortium name="The Broad Institute Genomics Platform"/>
            <consortium name="The Broad Institute Genome Sequencing Center for Infectious Disease"/>
            <person name="Wu L."/>
            <person name="Ma J."/>
        </authorList>
    </citation>
    <scope>NUCLEOTIDE SEQUENCE [LARGE SCALE GENOMIC DNA]</scope>
    <source>
        <strain evidence="5 6">XZGYJ-43</strain>
    </source>
</reference>
<keyword evidence="3" id="KW-0560">Oxidoreductase</keyword>
<dbReference type="PROSITE" id="PS00062">
    <property type="entry name" value="ALDOKETO_REDUCTASE_2"/>
    <property type="match status" value="1"/>
</dbReference>
<sequence length="266" mass="29885">MVADERFELGLGTYKNTDPAECAATVEMALDVGYRHVDTAQMYDNEAAVGRGIERAPVDREDVFLATKVHPENLAYEDVLDTTEESLEKLGTDYVDLLYVHWPAKAYDAEETLSALDELHDEGRIEHVGLSNFTPALLDEARDHLDAPVFAHQVEMHPLLQQETLHEYAVEHDHWLVAYSPIARGEVFDVPEIREIADKHGVTPAQVSLAWLVQKENVAAIPKATGAHVRENWEARELELDERDVTTIDGLGGEERLVDPEMAPWN</sequence>
<accession>A0ABD5Z0M1</accession>
<dbReference type="InterPro" id="IPR020471">
    <property type="entry name" value="AKR"/>
</dbReference>
<dbReference type="PANTHER" id="PTHR43827">
    <property type="entry name" value="2,5-DIKETO-D-GLUCONIC ACID REDUCTASE"/>
    <property type="match status" value="1"/>
</dbReference>
<dbReference type="PANTHER" id="PTHR43827:SF3">
    <property type="entry name" value="NADP-DEPENDENT OXIDOREDUCTASE DOMAIN-CONTAINING PROTEIN"/>
    <property type="match status" value="1"/>
</dbReference>
<dbReference type="AlphaFoldDB" id="A0ABD5Z0M1"/>
<evidence type="ECO:0000256" key="1">
    <source>
        <dbReference type="ARBA" id="ARBA00007905"/>
    </source>
</evidence>
<keyword evidence="6" id="KW-1185">Reference proteome</keyword>
<organism evidence="5 6">
    <name type="scientific">Halospeciosus flavus</name>
    <dbReference type="NCBI Taxonomy" id="3032283"/>
    <lineage>
        <taxon>Archaea</taxon>
        <taxon>Methanobacteriati</taxon>
        <taxon>Methanobacteriota</taxon>
        <taxon>Stenosarchaea group</taxon>
        <taxon>Halobacteria</taxon>
        <taxon>Halobacteriales</taxon>
        <taxon>Halobacteriaceae</taxon>
        <taxon>Halospeciosus</taxon>
    </lineage>
</organism>
<protein>
    <submittedName>
        <fullName evidence="5">Aldo/keto reductase</fullName>
    </submittedName>
</protein>
<feature type="domain" description="NADP-dependent oxidoreductase" evidence="4">
    <location>
        <begin position="9"/>
        <end position="251"/>
    </location>
</feature>
<dbReference type="Pfam" id="PF00248">
    <property type="entry name" value="Aldo_ket_red"/>
    <property type="match status" value="1"/>
</dbReference>
<dbReference type="RefSeq" id="WP_279528649.1">
    <property type="nucleotide sequence ID" value="NZ_CP122312.1"/>
</dbReference>
<proteinExistence type="inferred from homology"/>
<evidence type="ECO:0000259" key="4">
    <source>
        <dbReference type="Pfam" id="PF00248"/>
    </source>
</evidence>
<dbReference type="SUPFAM" id="SSF51430">
    <property type="entry name" value="NAD(P)-linked oxidoreductase"/>
    <property type="match status" value="1"/>
</dbReference>
<dbReference type="PRINTS" id="PR00069">
    <property type="entry name" value="ALDKETRDTASE"/>
</dbReference>
<dbReference type="Gene3D" id="3.20.20.100">
    <property type="entry name" value="NADP-dependent oxidoreductase domain"/>
    <property type="match status" value="1"/>
</dbReference>
<dbReference type="InterPro" id="IPR023210">
    <property type="entry name" value="NADP_OxRdtase_dom"/>
</dbReference>
<evidence type="ECO:0000256" key="3">
    <source>
        <dbReference type="ARBA" id="ARBA00023002"/>
    </source>
</evidence>
<evidence type="ECO:0000256" key="2">
    <source>
        <dbReference type="ARBA" id="ARBA00022857"/>
    </source>
</evidence>
<dbReference type="Proteomes" id="UP001596447">
    <property type="component" value="Unassembled WGS sequence"/>
</dbReference>
<gene>
    <name evidence="5" type="ORF">ACFQJ9_04535</name>
</gene>
<name>A0ABD5Z0M1_9EURY</name>
<keyword evidence="2" id="KW-0521">NADP</keyword>
<dbReference type="PIRSF" id="PIRSF000097">
    <property type="entry name" value="AKR"/>
    <property type="match status" value="1"/>
</dbReference>